<dbReference type="Proteomes" id="UP001162992">
    <property type="component" value="Chromosome 1"/>
</dbReference>
<organism evidence="1 2">
    <name type="scientific">Diphasiastrum complanatum</name>
    <name type="common">Issler's clubmoss</name>
    <name type="synonym">Lycopodium complanatum</name>
    <dbReference type="NCBI Taxonomy" id="34168"/>
    <lineage>
        <taxon>Eukaryota</taxon>
        <taxon>Viridiplantae</taxon>
        <taxon>Streptophyta</taxon>
        <taxon>Embryophyta</taxon>
        <taxon>Tracheophyta</taxon>
        <taxon>Lycopodiopsida</taxon>
        <taxon>Lycopodiales</taxon>
        <taxon>Lycopodiaceae</taxon>
        <taxon>Lycopodioideae</taxon>
        <taxon>Diphasiastrum</taxon>
    </lineage>
</organism>
<evidence type="ECO:0000313" key="1">
    <source>
        <dbReference type="EMBL" id="KAJ7569009.1"/>
    </source>
</evidence>
<accession>A0ACC2ER07</accession>
<sequence length="161" mass="17084">MAARNRIGRAIAAPILVLNFILYVVVLALAGWALNRAIDYGQSNVVNPTGAGTTATRFPVGAQHIGLWRTESLAGAASASLIAWLLTLLAFGLACKEIHLGGPFRNRRLKTLEAFVIILAATQLIHLLLLHTGIFGDAYGPSFREPGYGEHPKTAAAASDV</sequence>
<comment type="caution">
    <text evidence="1">The sequence shown here is derived from an EMBL/GenBank/DDBJ whole genome shotgun (WGS) entry which is preliminary data.</text>
</comment>
<proteinExistence type="predicted"/>
<evidence type="ECO:0000313" key="2">
    <source>
        <dbReference type="Proteomes" id="UP001162992"/>
    </source>
</evidence>
<protein>
    <submittedName>
        <fullName evidence="1">Uncharacterized protein</fullName>
    </submittedName>
</protein>
<gene>
    <name evidence="1" type="ORF">O6H91_01G057200</name>
</gene>
<name>A0ACC2ER07_DIPCM</name>
<keyword evidence="2" id="KW-1185">Reference proteome</keyword>
<reference evidence="2" key="1">
    <citation type="journal article" date="2024" name="Proc. Natl. Acad. Sci. U.S.A.">
        <title>Extraordinary preservation of gene collinearity over three hundred million years revealed in homosporous lycophytes.</title>
        <authorList>
            <person name="Li C."/>
            <person name="Wickell D."/>
            <person name="Kuo L.Y."/>
            <person name="Chen X."/>
            <person name="Nie B."/>
            <person name="Liao X."/>
            <person name="Peng D."/>
            <person name="Ji J."/>
            <person name="Jenkins J."/>
            <person name="Williams M."/>
            <person name="Shu S."/>
            <person name="Plott C."/>
            <person name="Barry K."/>
            <person name="Rajasekar S."/>
            <person name="Grimwood J."/>
            <person name="Han X."/>
            <person name="Sun S."/>
            <person name="Hou Z."/>
            <person name="He W."/>
            <person name="Dai G."/>
            <person name="Sun C."/>
            <person name="Schmutz J."/>
            <person name="Leebens-Mack J.H."/>
            <person name="Li F.W."/>
            <person name="Wang L."/>
        </authorList>
    </citation>
    <scope>NUCLEOTIDE SEQUENCE [LARGE SCALE GENOMIC DNA]</scope>
    <source>
        <strain evidence="2">cv. PW_Plant_1</strain>
    </source>
</reference>
<dbReference type="EMBL" id="CM055092">
    <property type="protein sequence ID" value="KAJ7569009.1"/>
    <property type="molecule type" value="Genomic_DNA"/>
</dbReference>